<evidence type="ECO:0000256" key="1">
    <source>
        <dbReference type="ARBA" id="ARBA00023012"/>
    </source>
</evidence>
<dbReference type="PANTHER" id="PTHR35807">
    <property type="entry name" value="TRANSCRIPTIONAL REGULATOR REDD-RELATED"/>
    <property type="match status" value="1"/>
</dbReference>
<dbReference type="EMBL" id="SIRE01000004">
    <property type="protein sequence ID" value="TBL80701.1"/>
    <property type="molecule type" value="Genomic_DNA"/>
</dbReference>
<keyword evidence="1" id="KW-0902">Two-component regulatory system</keyword>
<proteinExistence type="predicted"/>
<dbReference type="Pfam" id="PF03704">
    <property type="entry name" value="BTAD"/>
    <property type="match status" value="1"/>
</dbReference>
<keyword evidence="2" id="KW-0597">Phosphoprotein</keyword>
<dbReference type="SMART" id="SM00448">
    <property type="entry name" value="REC"/>
    <property type="match status" value="1"/>
</dbReference>
<keyword evidence="5" id="KW-1185">Reference proteome</keyword>
<evidence type="ECO:0000313" key="5">
    <source>
        <dbReference type="Proteomes" id="UP000293142"/>
    </source>
</evidence>
<dbReference type="RefSeq" id="WP_131012302.1">
    <property type="nucleotide sequence ID" value="NZ_SIRE01000004.1"/>
</dbReference>
<dbReference type="SUPFAM" id="SSF52172">
    <property type="entry name" value="CheY-like"/>
    <property type="match status" value="1"/>
</dbReference>
<name>A0A4Q9DZJ5_9BACL</name>
<dbReference type="InterPro" id="IPR011006">
    <property type="entry name" value="CheY-like_superfamily"/>
</dbReference>
<dbReference type="Pfam" id="PF00072">
    <property type="entry name" value="Response_reg"/>
    <property type="match status" value="1"/>
</dbReference>
<dbReference type="OrthoDB" id="3190595at2"/>
<dbReference type="Gene3D" id="1.25.40.10">
    <property type="entry name" value="Tetratricopeptide repeat domain"/>
    <property type="match status" value="1"/>
</dbReference>
<dbReference type="InterPro" id="IPR001789">
    <property type="entry name" value="Sig_transdc_resp-reg_receiver"/>
</dbReference>
<dbReference type="PROSITE" id="PS50110">
    <property type="entry name" value="RESPONSE_REGULATORY"/>
    <property type="match status" value="1"/>
</dbReference>
<dbReference type="GO" id="GO:0000160">
    <property type="term" value="P:phosphorelay signal transduction system"/>
    <property type="evidence" value="ECO:0007669"/>
    <property type="project" value="UniProtKB-KW"/>
</dbReference>
<dbReference type="SMART" id="SM01043">
    <property type="entry name" value="BTAD"/>
    <property type="match status" value="1"/>
</dbReference>
<evidence type="ECO:0000256" key="2">
    <source>
        <dbReference type="PROSITE-ProRule" id="PRU00169"/>
    </source>
</evidence>
<dbReference type="InterPro" id="IPR036388">
    <property type="entry name" value="WH-like_DNA-bd_sf"/>
</dbReference>
<evidence type="ECO:0000313" key="4">
    <source>
        <dbReference type="EMBL" id="TBL80701.1"/>
    </source>
</evidence>
<organism evidence="4 5">
    <name type="scientific">Paenibacillus thalictri</name>
    <dbReference type="NCBI Taxonomy" id="2527873"/>
    <lineage>
        <taxon>Bacteria</taxon>
        <taxon>Bacillati</taxon>
        <taxon>Bacillota</taxon>
        <taxon>Bacilli</taxon>
        <taxon>Bacillales</taxon>
        <taxon>Paenibacillaceae</taxon>
        <taxon>Paenibacillus</taxon>
    </lineage>
</organism>
<accession>A0A4Q9DZJ5</accession>
<dbReference type="Gene3D" id="1.10.10.10">
    <property type="entry name" value="Winged helix-like DNA-binding domain superfamily/Winged helix DNA-binding domain"/>
    <property type="match status" value="1"/>
</dbReference>
<dbReference type="Proteomes" id="UP000293142">
    <property type="component" value="Unassembled WGS sequence"/>
</dbReference>
<dbReference type="Gene3D" id="3.40.50.2300">
    <property type="match status" value="1"/>
</dbReference>
<evidence type="ECO:0000259" key="3">
    <source>
        <dbReference type="PROSITE" id="PS50110"/>
    </source>
</evidence>
<feature type="domain" description="Response regulatory" evidence="3">
    <location>
        <begin position="3"/>
        <end position="117"/>
    </location>
</feature>
<dbReference type="AlphaFoldDB" id="A0A4Q9DZJ5"/>
<dbReference type="SUPFAM" id="SSF48452">
    <property type="entry name" value="TPR-like"/>
    <property type="match status" value="1"/>
</dbReference>
<dbReference type="InterPro" id="IPR011990">
    <property type="entry name" value="TPR-like_helical_dom_sf"/>
</dbReference>
<dbReference type="InterPro" id="IPR005158">
    <property type="entry name" value="BTAD"/>
</dbReference>
<sequence>MLRAIIVDDEELSVKRLKRILSDNDEIETCHTFLNPREAYEFAMEHPIDIAFLDISMPEISGMTLSGLLHEIDDTIHIVFVTGYEEYAIQAFDLDALDYLLKPVTMERISRTLSKAIKRTRTAVARSSMSVQLFNGLKIYRNGPDPDPIMLRTPKTEELFAYIISKGAVSREEITETLWSGLETKKALNNLNSTLYYIRKATNSETTENWLAVSRNEIRVEQSSVYCDLYEFEQLLKQLRQDSARSAELFKRAESLYTGPFLKGRSYEWAHEKTLRLEQNYIELLEAGARSCITGGQHERSLHYYCEILKLDPIREDICHEVIRLYAELGRRTEALRQYKWLEELLQRELGTSPDPVITEFVRNVQL</sequence>
<gene>
    <name evidence="4" type="ORF">EYB31_05595</name>
</gene>
<protein>
    <submittedName>
        <fullName evidence="4">Response regulator</fullName>
    </submittedName>
</protein>
<dbReference type="InterPro" id="IPR051677">
    <property type="entry name" value="AfsR-DnrI-RedD_regulator"/>
</dbReference>
<reference evidence="4 5" key="1">
    <citation type="submission" date="2019-02" db="EMBL/GenBank/DDBJ databases">
        <title>Paenibacillus sp. nov., isolated from surface-sterilized tissue of Thalictrum simplex L.</title>
        <authorList>
            <person name="Tuo L."/>
        </authorList>
    </citation>
    <scope>NUCLEOTIDE SEQUENCE [LARGE SCALE GENOMIC DNA]</scope>
    <source>
        <strain evidence="4 5">N2SHLJ1</strain>
    </source>
</reference>
<feature type="modified residue" description="4-aspartylphosphate" evidence="2">
    <location>
        <position position="54"/>
    </location>
</feature>
<comment type="caution">
    <text evidence="4">The sequence shown here is derived from an EMBL/GenBank/DDBJ whole genome shotgun (WGS) entry which is preliminary data.</text>
</comment>